<dbReference type="OrthoDB" id="7616131at2759"/>
<dbReference type="PROSITE" id="PS51253">
    <property type="entry name" value="HTH_CENPB"/>
    <property type="match status" value="1"/>
</dbReference>
<keyword evidence="2" id="KW-0238">DNA-binding</keyword>
<dbReference type="EMBL" id="BGPR01005423">
    <property type="protein sequence ID" value="GBN10053.1"/>
    <property type="molecule type" value="Genomic_DNA"/>
</dbReference>
<accession>A0A4Y2L8A2</accession>
<keyword evidence="5" id="KW-1185">Reference proteome</keyword>
<evidence type="ECO:0000256" key="2">
    <source>
        <dbReference type="ARBA" id="ARBA00023125"/>
    </source>
</evidence>
<dbReference type="SMART" id="SM00674">
    <property type="entry name" value="CENPB"/>
    <property type="match status" value="1"/>
</dbReference>
<evidence type="ECO:0000259" key="3">
    <source>
        <dbReference type="PROSITE" id="PS51253"/>
    </source>
</evidence>
<name>A0A4Y2L8A2_ARAVE</name>
<dbReference type="SUPFAM" id="SSF46689">
    <property type="entry name" value="Homeodomain-like"/>
    <property type="match status" value="1"/>
</dbReference>
<evidence type="ECO:0000313" key="4">
    <source>
        <dbReference type="EMBL" id="GBN10053.1"/>
    </source>
</evidence>
<feature type="domain" description="HTH CENPB-type" evidence="3">
    <location>
        <begin position="1"/>
        <end position="69"/>
    </location>
</feature>
<dbReference type="AlphaFoldDB" id="A0A4Y2L8A2"/>
<dbReference type="Pfam" id="PF03221">
    <property type="entry name" value="HTH_Tnp_Tc5"/>
    <property type="match status" value="1"/>
</dbReference>
<protein>
    <recommendedName>
        <fullName evidence="3">HTH CENPB-type domain-containing protein</fullName>
    </recommendedName>
</protein>
<gene>
    <name evidence="4" type="ORF">AVEN_19510_1</name>
</gene>
<dbReference type="Gene3D" id="1.10.10.60">
    <property type="entry name" value="Homeodomain-like"/>
    <property type="match status" value="1"/>
</dbReference>
<evidence type="ECO:0000256" key="1">
    <source>
        <dbReference type="ARBA" id="ARBA00004123"/>
    </source>
</evidence>
<dbReference type="Proteomes" id="UP000499080">
    <property type="component" value="Unassembled WGS sequence"/>
</dbReference>
<organism evidence="4 5">
    <name type="scientific">Araneus ventricosus</name>
    <name type="common">Orbweaver spider</name>
    <name type="synonym">Epeira ventricosa</name>
    <dbReference type="NCBI Taxonomy" id="182803"/>
    <lineage>
        <taxon>Eukaryota</taxon>
        <taxon>Metazoa</taxon>
        <taxon>Ecdysozoa</taxon>
        <taxon>Arthropoda</taxon>
        <taxon>Chelicerata</taxon>
        <taxon>Arachnida</taxon>
        <taxon>Araneae</taxon>
        <taxon>Araneomorphae</taxon>
        <taxon>Entelegynae</taxon>
        <taxon>Araneoidea</taxon>
        <taxon>Araneidae</taxon>
        <taxon>Araneus</taxon>
    </lineage>
</organism>
<comment type="caution">
    <text evidence="4">The sequence shown here is derived from an EMBL/GenBank/DDBJ whole genome shotgun (WGS) entry which is preliminary data.</text>
</comment>
<evidence type="ECO:0000313" key="5">
    <source>
        <dbReference type="Proteomes" id="UP000499080"/>
    </source>
</evidence>
<dbReference type="InterPro" id="IPR006600">
    <property type="entry name" value="HTH_CenpB_DNA-bd_dom"/>
</dbReference>
<comment type="subcellular location">
    <subcellularLocation>
        <location evidence="1">Nucleus</location>
    </subcellularLocation>
</comment>
<proteinExistence type="predicted"/>
<dbReference type="GO" id="GO:0005634">
    <property type="term" value="C:nucleus"/>
    <property type="evidence" value="ECO:0007669"/>
    <property type="project" value="UniProtKB-SubCell"/>
</dbReference>
<dbReference type="GO" id="GO:0003677">
    <property type="term" value="F:DNA binding"/>
    <property type="evidence" value="ECO:0007669"/>
    <property type="project" value="UniProtKB-KW"/>
</dbReference>
<reference evidence="4 5" key="1">
    <citation type="journal article" date="2019" name="Sci. Rep.">
        <title>Orb-weaving spider Araneus ventricosus genome elucidates the spidroin gene catalogue.</title>
        <authorList>
            <person name="Kono N."/>
            <person name="Nakamura H."/>
            <person name="Ohtoshi R."/>
            <person name="Moran D.A.P."/>
            <person name="Shinohara A."/>
            <person name="Yoshida Y."/>
            <person name="Fujiwara M."/>
            <person name="Mori M."/>
            <person name="Tomita M."/>
            <person name="Arakawa K."/>
        </authorList>
    </citation>
    <scope>NUCLEOTIDE SEQUENCE [LARGE SCALE GENOMIC DNA]</scope>
</reference>
<dbReference type="InterPro" id="IPR009057">
    <property type="entry name" value="Homeodomain-like_sf"/>
</dbReference>
<sequence length="184" mass="20826">MKSAFNKDLDWAIYKWYYECIKNGISVSGPGICDKALDLNKEFGGDPEFKASGGWLQNFKTRHGLHLSVSDNGSDKFIDFNPIDVYPNIYLEEENAHSSGGDSLHSNQNVTFPNCDVILNVPDENISFTNENEISYDTFDQASDTNELLHAFETITDWTERHKECSSTDVINLLKLRELAYVKG</sequence>